<dbReference type="RefSeq" id="WP_283383529.1">
    <property type="nucleotide sequence ID" value="NZ_JASHIE010000021.1"/>
</dbReference>
<gene>
    <name evidence="1" type="ORF">QM481_23060</name>
</gene>
<reference evidence="1 2" key="1">
    <citation type="submission" date="2023-05" db="EMBL/GenBank/DDBJ databases">
        <title>Novel species of genus Flectobacillus isolated from stream in China.</title>
        <authorList>
            <person name="Lu H."/>
        </authorList>
    </citation>
    <scope>NUCLEOTIDE SEQUENCE [LARGE SCALE GENOMIC DNA]</scope>
    <source>
        <strain evidence="1 2">LFS242W</strain>
    </source>
</reference>
<evidence type="ECO:0000313" key="2">
    <source>
        <dbReference type="Proteomes" id="UP001225761"/>
    </source>
</evidence>
<keyword evidence="2" id="KW-1185">Reference proteome</keyword>
<accession>A0ABT6Z8I2</accession>
<organism evidence="1 2">
    <name type="scientific">Flectobacillus rivi</name>
    <dbReference type="NCBI Taxonomy" id="2984209"/>
    <lineage>
        <taxon>Bacteria</taxon>
        <taxon>Pseudomonadati</taxon>
        <taxon>Bacteroidota</taxon>
        <taxon>Cytophagia</taxon>
        <taxon>Cytophagales</taxon>
        <taxon>Flectobacillaceae</taxon>
        <taxon>Flectobacillus</taxon>
    </lineage>
</organism>
<evidence type="ECO:0000313" key="1">
    <source>
        <dbReference type="EMBL" id="MDI9877440.1"/>
    </source>
</evidence>
<proteinExistence type="predicted"/>
<dbReference type="Proteomes" id="UP001225761">
    <property type="component" value="Unassembled WGS sequence"/>
</dbReference>
<evidence type="ECO:0008006" key="3">
    <source>
        <dbReference type="Google" id="ProtNLM"/>
    </source>
</evidence>
<name>A0ABT6Z8I2_9BACT</name>
<protein>
    <recommendedName>
        <fullName evidence="3">RHS repeat-associated core domain-containing protein</fullName>
    </recommendedName>
</protein>
<comment type="caution">
    <text evidence="1">The sequence shown here is derived from an EMBL/GenBank/DDBJ whole genome shotgun (WGS) entry which is preliminary data.</text>
</comment>
<dbReference type="EMBL" id="JASHIE010000021">
    <property type="protein sequence ID" value="MDI9877440.1"/>
    <property type="molecule type" value="Genomic_DNA"/>
</dbReference>
<sequence length="54" mass="6006">MDPLAEKFYPLSGYSYMANNPIILNDPTGKDCTITREQDKDGNIVITMTLPSLV</sequence>